<dbReference type="SUPFAM" id="SSF55729">
    <property type="entry name" value="Acyl-CoA N-acyltransferases (Nat)"/>
    <property type="match status" value="1"/>
</dbReference>
<organism evidence="2 3">
    <name type="scientific">Pelagibius litoralis</name>
    <dbReference type="NCBI Taxonomy" id="374515"/>
    <lineage>
        <taxon>Bacteria</taxon>
        <taxon>Pseudomonadati</taxon>
        <taxon>Pseudomonadota</taxon>
        <taxon>Alphaproteobacteria</taxon>
        <taxon>Rhodospirillales</taxon>
        <taxon>Rhodovibrionaceae</taxon>
        <taxon>Pelagibius</taxon>
    </lineage>
</organism>
<evidence type="ECO:0000313" key="3">
    <source>
        <dbReference type="Proteomes" id="UP000761264"/>
    </source>
</evidence>
<dbReference type="Pfam" id="PF13527">
    <property type="entry name" value="Acetyltransf_9"/>
    <property type="match status" value="1"/>
</dbReference>
<dbReference type="PROSITE" id="PS51186">
    <property type="entry name" value="GNAT"/>
    <property type="match status" value="1"/>
</dbReference>
<proteinExistence type="predicted"/>
<dbReference type="GO" id="GO:0016747">
    <property type="term" value="F:acyltransferase activity, transferring groups other than amino-acyl groups"/>
    <property type="evidence" value="ECO:0007669"/>
    <property type="project" value="InterPro"/>
</dbReference>
<protein>
    <submittedName>
        <fullName evidence="2">N-acetyltransferase</fullName>
    </submittedName>
</protein>
<evidence type="ECO:0000313" key="2">
    <source>
        <dbReference type="EMBL" id="NIA68853.1"/>
    </source>
</evidence>
<keyword evidence="3" id="KW-1185">Reference proteome</keyword>
<dbReference type="EMBL" id="JAAQPH010000006">
    <property type="protein sequence ID" value="NIA68853.1"/>
    <property type="molecule type" value="Genomic_DNA"/>
</dbReference>
<evidence type="ECO:0000259" key="1">
    <source>
        <dbReference type="PROSITE" id="PS51186"/>
    </source>
</evidence>
<sequence>MIIRETLESDLPALLDINRLAFGEDDEAALVQDILGDPSAEPTLSLIAFDGERPVGHILFSRARLSEPDSSKSLAILAPLAVVPDAQRQGIGGRLIESGLAQLTKSGVDLVFVLGDPDYYQRHGFRPAGRQGLNAPYPVSDEHADAWMVQGLREGAIDTAGGRVVCCDVLDRPELWRE</sequence>
<accession>A0A967EWX6</accession>
<comment type="caution">
    <text evidence="2">The sequence shown here is derived from an EMBL/GenBank/DDBJ whole genome shotgun (WGS) entry which is preliminary data.</text>
</comment>
<gene>
    <name evidence="2" type="ORF">HBA54_09640</name>
</gene>
<dbReference type="CDD" id="cd04301">
    <property type="entry name" value="NAT_SF"/>
    <property type="match status" value="1"/>
</dbReference>
<reference evidence="2" key="1">
    <citation type="submission" date="2020-03" db="EMBL/GenBank/DDBJ databases">
        <title>Genome of Pelagibius litoralis DSM 21314T.</title>
        <authorList>
            <person name="Wang G."/>
        </authorList>
    </citation>
    <scope>NUCLEOTIDE SEQUENCE</scope>
    <source>
        <strain evidence="2">DSM 21314</strain>
    </source>
</reference>
<feature type="domain" description="N-acetyltransferase" evidence="1">
    <location>
        <begin position="1"/>
        <end position="153"/>
    </location>
</feature>
<dbReference type="InterPro" id="IPR016181">
    <property type="entry name" value="Acyl_CoA_acyltransferase"/>
</dbReference>
<dbReference type="AlphaFoldDB" id="A0A967EWX6"/>
<dbReference type="Gene3D" id="3.40.630.30">
    <property type="match status" value="1"/>
</dbReference>
<dbReference type="RefSeq" id="WP_167223873.1">
    <property type="nucleotide sequence ID" value="NZ_JAAQPH010000006.1"/>
</dbReference>
<dbReference type="InterPro" id="IPR000182">
    <property type="entry name" value="GNAT_dom"/>
</dbReference>
<name>A0A967EWX6_9PROT</name>
<dbReference type="Proteomes" id="UP000761264">
    <property type="component" value="Unassembled WGS sequence"/>
</dbReference>